<feature type="domain" description="HTH tetR-type" evidence="5">
    <location>
        <begin position="7"/>
        <end position="67"/>
    </location>
</feature>
<evidence type="ECO:0000313" key="6">
    <source>
        <dbReference type="EMBL" id="NYE81621.1"/>
    </source>
</evidence>
<dbReference type="PANTHER" id="PTHR47506:SF1">
    <property type="entry name" value="HTH-TYPE TRANSCRIPTIONAL REGULATOR YJDC"/>
    <property type="match status" value="1"/>
</dbReference>
<keyword evidence="1" id="KW-0805">Transcription regulation</keyword>
<dbReference type="Proteomes" id="UP000542125">
    <property type="component" value="Unassembled WGS sequence"/>
</dbReference>
<evidence type="ECO:0000259" key="5">
    <source>
        <dbReference type="PROSITE" id="PS50977"/>
    </source>
</evidence>
<keyword evidence="3" id="KW-0804">Transcription</keyword>
<dbReference type="AlphaFoldDB" id="A0A7Y9IRI8"/>
<dbReference type="GO" id="GO:0003677">
    <property type="term" value="F:DNA binding"/>
    <property type="evidence" value="ECO:0007669"/>
    <property type="project" value="UniProtKB-UniRule"/>
</dbReference>
<organism evidence="6 7">
    <name type="scientific">Pigmentiphaga litoralis</name>
    <dbReference type="NCBI Taxonomy" id="516702"/>
    <lineage>
        <taxon>Bacteria</taxon>
        <taxon>Pseudomonadati</taxon>
        <taxon>Pseudomonadota</taxon>
        <taxon>Betaproteobacteria</taxon>
        <taxon>Burkholderiales</taxon>
        <taxon>Alcaligenaceae</taxon>
        <taxon>Pigmentiphaga</taxon>
    </lineage>
</organism>
<dbReference type="PANTHER" id="PTHR47506">
    <property type="entry name" value="TRANSCRIPTIONAL REGULATORY PROTEIN"/>
    <property type="match status" value="1"/>
</dbReference>
<feature type="DNA-binding region" description="H-T-H motif" evidence="4">
    <location>
        <begin position="30"/>
        <end position="49"/>
    </location>
</feature>
<dbReference type="RefSeq" id="WP_179583762.1">
    <property type="nucleotide sequence ID" value="NZ_JACBYR010000001.1"/>
</dbReference>
<gene>
    <name evidence="6" type="ORF">FHW18_000892</name>
</gene>
<name>A0A7Y9IRI8_9BURK</name>
<dbReference type="Gene3D" id="1.10.357.10">
    <property type="entry name" value="Tetracycline Repressor, domain 2"/>
    <property type="match status" value="1"/>
</dbReference>
<evidence type="ECO:0000313" key="7">
    <source>
        <dbReference type="Proteomes" id="UP000542125"/>
    </source>
</evidence>
<reference evidence="6 7" key="1">
    <citation type="submission" date="2020-07" db="EMBL/GenBank/DDBJ databases">
        <title>Genomic Encyclopedia of Type Strains, Phase IV (KMG-V): Genome sequencing to study the core and pangenomes of soil and plant-associated prokaryotes.</title>
        <authorList>
            <person name="Whitman W."/>
        </authorList>
    </citation>
    <scope>NUCLEOTIDE SEQUENCE [LARGE SCALE GENOMIC DNA]</scope>
    <source>
        <strain evidence="6 7">SAS40</strain>
    </source>
</reference>
<sequence>MPQVKKQGMREAIVEAAFHLFSQKGYTTTTMAEIARAANMTVANLYVYFDSKLMILYEIYRPWLGGQLDTLRQAVRRSRSPRSKLKRIFMGIWDDIPKAEHSFANALIEALASAPQNMGKPTDLLATVETFLTEMILESLPPERQSLAKDGLLAHVIWMAFDGFVINQRIGDVRNISAVADLMTDLLLGETPSR</sequence>
<keyword evidence="2 4" id="KW-0238">DNA-binding</keyword>
<protein>
    <submittedName>
        <fullName evidence="6">AcrR family transcriptional regulator</fullName>
    </submittedName>
</protein>
<dbReference type="Pfam" id="PF00440">
    <property type="entry name" value="TetR_N"/>
    <property type="match status" value="1"/>
</dbReference>
<keyword evidence="7" id="KW-1185">Reference proteome</keyword>
<evidence type="ECO:0000256" key="3">
    <source>
        <dbReference type="ARBA" id="ARBA00023163"/>
    </source>
</evidence>
<dbReference type="PROSITE" id="PS50977">
    <property type="entry name" value="HTH_TETR_2"/>
    <property type="match status" value="1"/>
</dbReference>
<dbReference type="EMBL" id="JACBYR010000001">
    <property type="protein sequence ID" value="NYE81621.1"/>
    <property type="molecule type" value="Genomic_DNA"/>
</dbReference>
<dbReference type="InterPro" id="IPR001647">
    <property type="entry name" value="HTH_TetR"/>
</dbReference>
<evidence type="ECO:0000256" key="4">
    <source>
        <dbReference type="PROSITE-ProRule" id="PRU00335"/>
    </source>
</evidence>
<dbReference type="InterPro" id="IPR009057">
    <property type="entry name" value="Homeodomain-like_sf"/>
</dbReference>
<accession>A0A7Y9IRI8</accession>
<evidence type="ECO:0000256" key="2">
    <source>
        <dbReference type="ARBA" id="ARBA00023125"/>
    </source>
</evidence>
<dbReference type="PRINTS" id="PR00455">
    <property type="entry name" value="HTHTETR"/>
</dbReference>
<evidence type="ECO:0000256" key="1">
    <source>
        <dbReference type="ARBA" id="ARBA00023015"/>
    </source>
</evidence>
<comment type="caution">
    <text evidence="6">The sequence shown here is derived from an EMBL/GenBank/DDBJ whole genome shotgun (WGS) entry which is preliminary data.</text>
</comment>
<dbReference type="SUPFAM" id="SSF46689">
    <property type="entry name" value="Homeodomain-like"/>
    <property type="match status" value="1"/>
</dbReference>
<proteinExistence type="predicted"/>